<organism evidence="1 2">
    <name type="scientific">Leptotrombidium deliense</name>
    <dbReference type="NCBI Taxonomy" id="299467"/>
    <lineage>
        <taxon>Eukaryota</taxon>
        <taxon>Metazoa</taxon>
        <taxon>Ecdysozoa</taxon>
        <taxon>Arthropoda</taxon>
        <taxon>Chelicerata</taxon>
        <taxon>Arachnida</taxon>
        <taxon>Acari</taxon>
        <taxon>Acariformes</taxon>
        <taxon>Trombidiformes</taxon>
        <taxon>Prostigmata</taxon>
        <taxon>Anystina</taxon>
        <taxon>Parasitengona</taxon>
        <taxon>Trombiculoidea</taxon>
        <taxon>Trombiculidae</taxon>
        <taxon>Leptotrombidium</taxon>
    </lineage>
</organism>
<reference evidence="1 2" key="1">
    <citation type="journal article" date="2018" name="Gigascience">
        <title>Genomes of trombidid mites reveal novel predicted allergens and laterally-transferred genes associated with secondary metabolism.</title>
        <authorList>
            <person name="Dong X."/>
            <person name="Chaisiri K."/>
            <person name="Xia D."/>
            <person name="Armstrong S.D."/>
            <person name="Fang Y."/>
            <person name="Donnelly M.J."/>
            <person name="Kadowaki T."/>
            <person name="McGarry J.W."/>
            <person name="Darby A.C."/>
            <person name="Makepeace B.L."/>
        </authorList>
    </citation>
    <scope>NUCLEOTIDE SEQUENCE [LARGE SCALE GENOMIC DNA]</scope>
    <source>
        <strain evidence="1">UoL-UT</strain>
    </source>
</reference>
<evidence type="ECO:0000313" key="1">
    <source>
        <dbReference type="EMBL" id="RWS19118.1"/>
    </source>
</evidence>
<evidence type="ECO:0000313" key="2">
    <source>
        <dbReference type="Proteomes" id="UP000288716"/>
    </source>
</evidence>
<dbReference type="STRING" id="299467.A0A443RVG1"/>
<comment type="caution">
    <text evidence="1">The sequence shown here is derived from an EMBL/GenBank/DDBJ whole genome shotgun (WGS) entry which is preliminary data.</text>
</comment>
<proteinExistence type="predicted"/>
<dbReference type="EMBL" id="NCKV01029912">
    <property type="protein sequence ID" value="RWS19118.1"/>
    <property type="molecule type" value="Genomic_DNA"/>
</dbReference>
<dbReference type="AlphaFoldDB" id="A0A443RVG1"/>
<feature type="non-terminal residue" evidence="1">
    <location>
        <position position="37"/>
    </location>
</feature>
<sequence>MEERLLQVGEWLNINGEAIYKSKPWKFQNDTLTPEVW</sequence>
<dbReference type="Proteomes" id="UP000288716">
    <property type="component" value="Unassembled WGS sequence"/>
</dbReference>
<gene>
    <name evidence="1" type="ORF">B4U80_10687</name>
</gene>
<protein>
    <submittedName>
        <fullName evidence="1">Uncharacterized protein</fullName>
    </submittedName>
</protein>
<accession>A0A443RVG1</accession>
<dbReference type="VEuPathDB" id="VectorBase:LDEU012922"/>
<name>A0A443RVG1_9ACAR</name>
<keyword evidence="2" id="KW-1185">Reference proteome</keyword>
<dbReference type="OrthoDB" id="6039950at2759"/>